<name>A0ABW4CGS5_9LACO</name>
<evidence type="ECO:0000256" key="5">
    <source>
        <dbReference type="ARBA" id="ARBA00023049"/>
    </source>
</evidence>
<evidence type="ECO:0000256" key="6">
    <source>
        <dbReference type="RuleBase" id="RU368091"/>
    </source>
</evidence>
<dbReference type="InterPro" id="IPR042088">
    <property type="entry name" value="OligoPept_F_C"/>
</dbReference>
<dbReference type="Pfam" id="PF08439">
    <property type="entry name" value="Peptidase_M3_N"/>
    <property type="match status" value="1"/>
</dbReference>
<sequence>MADQLKRSEAPLALTWNLQDLFETPADFAAALADLKQLGADLATQADEFTKDGDHFLKAVRDYFNALVKLTRAYLYAELENAQDTTDATGLQDWADVQAVGTAFDQATAWFAPAIVALDEATLTEFQNNTPELADYARQLAKIRTQVGHVLPQEQEALLAQLSSSLNSAGAIQETLDDSDLTFGQIDYDGKTQALTKGLMGPIATSAPRDVRRIASKQFQTSYYDHRFTFAKTLNDHMHAQNTIAKIRHYDSARQMDLAANAVPESVYDTLIEQTHAHLDLLHRYYALRKKVLGLDPMYGYDGSVPLTGKKPPIAPTYEEAKATALKALAPLGEDYLAHLRAEFNGRWVDVLETKGKTSGGFENFANGTHPYILLNWADTYGDMSTLVHESGHAMQSVYSDENQLPWNSWYPIFTAEIASTTNESLLNAYMLEQTKDDKEKQIYLLTEAVSDFTGTLYRQAEFAEFEQFMYETEANGTPLTPETLTTKWDEIDAAYAGPAVTPNDWPKAYWAHIPHFFYNYYMYQYATSKAIATSFAHRILTEGDAAAAQYKQFLSAGDSQTPVDVLKNAGIDVTKADYLEEAFATFEAQLSQLEALLS</sequence>
<evidence type="ECO:0000313" key="9">
    <source>
        <dbReference type="EMBL" id="MFD1429174.1"/>
    </source>
</evidence>
<evidence type="ECO:0000256" key="4">
    <source>
        <dbReference type="ARBA" id="ARBA00022833"/>
    </source>
</evidence>
<dbReference type="InterPro" id="IPR013647">
    <property type="entry name" value="OligopepF_N_dom"/>
</dbReference>
<keyword evidence="5 6" id="KW-0482">Metalloprotease</keyword>
<evidence type="ECO:0000259" key="8">
    <source>
        <dbReference type="Pfam" id="PF08439"/>
    </source>
</evidence>
<dbReference type="InterPro" id="IPR045090">
    <property type="entry name" value="Pept_M3A_M3B"/>
</dbReference>
<comment type="caution">
    <text evidence="9">The sequence shown here is derived from an EMBL/GenBank/DDBJ whole genome shotgun (WGS) entry which is preliminary data.</text>
</comment>
<dbReference type="PANTHER" id="PTHR11804">
    <property type="entry name" value="PROTEASE M3 THIMET OLIGOPEPTIDASE-RELATED"/>
    <property type="match status" value="1"/>
</dbReference>
<feature type="domain" description="Oligopeptidase F N-terminal" evidence="8">
    <location>
        <begin position="115"/>
        <end position="183"/>
    </location>
</feature>
<evidence type="ECO:0000259" key="7">
    <source>
        <dbReference type="Pfam" id="PF01432"/>
    </source>
</evidence>
<organism evidence="9 10">
    <name type="scientific">Lacticaseibacillus mingshuiensis</name>
    <dbReference type="NCBI Taxonomy" id="2799574"/>
    <lineage>
        <taxon>Bacteria</taxon>
        <taxon>Bacillati</taxon>
        <taxon>Bacillota</taxon>
        <taxon>Bacilli</taxon>
        <taxon>Lactobacillales</taxon>
        <taxon>Lactobacillaceae</taxon>
        <taxon>Lacticaseibacillus</taxon>
    </lineage>
</organism>
<dbReference type="EMBL" id="JBHTOC010000003">
    <property type="protein sequence ID" value="MFD1429174.1"/>
    <property type="molecule type" value="Genomic_DNA"/>
</dbReference>
<keyword evidence="2 6" id="KW-0479">Metal-binding</keyword>
<evidence type="ECO:0000256" key="2">
    <source>
        <dbReference type="ARBA" id="ARBA00022723"/>
    </source>
</evidence>
<dbReference type="SUPFAM" id="SSF55486">
    <property type="entry name" value="Metalloproteases ('zincins'), catalytic domain"/>
    <property type="match status" value="1"/>
</dbReference>
<dbReference type="Pfam" id="PF01432">
    <property type="entry name" value="Peptidase_M3"/>
    <property type="match status" value="1"/>
</dbReference>
<dbReference type="PANTHER" id="PTHR11804:SF84">
    <property type="entry name" value="SACCHAROLYSIN"/>
    <property type="match status" value="1"/>
</dbReference>
<dbReference type="Proteomes" id="UP001597196">
    <property type="component" value="Unassembled WGS sequence"/>
</dbReference>
<evidence type="ECO:0000256" key="3">
    <source>
        <dbReference type="ARBA" id="ARBA00022801"/>
    </source>
</evidence>
<dbReference type="NCBIfam" id="TIGR00181">
    <property type="entry name" value="pepF"/>
    <property type="match status" value="1"/>
</dbReference>
<comment type="similarity">
    <text evidence="6">Belongs to the peptidase M3B family.</text>
</comment>
<evidence type="ECO:0000313" key="10">
    <source>
        <dbReference type="Proteomes" id="UP001597196"/>
    </source>
</evidence>
<dbReference type="Gene3D" id="1.20.140.70">
    <property type="entry name" value="Oligopeptidase f, N-terminal domain"/>
    <property type="match status" value="1"/>
</dbReference>
<keyword evidence="10" id="KW-1185">Reference proteome</keyword>
<dbReference type="InterPro" id="IPR001567">
    <property type="entry name" value="Pept_M3A_M3B_dom"/>
</dbReference>
<proteinExistence type="inferred from homology"/>
<dbReference type="InterPro" id="IPR004438">
    <property type="entry name" value="Peptidase_M3B"/>
</dbReference>
<reference evidence="10" key="1">
    <citation type="journal article" date="2019" name="Int. J. Syst. Evol. Microbiol.">
        <title>The Global Catalogue of Microorganisms (GCM) 10K type strain sequencing project: providing services to taxonomists for standard genome sequencing and annotation.</title>
        <authorList>
            <consortium name="The Broad Institute Genomics Platform"/>
            <consortium name="The Broad Institute Genome Sequencing Center for Infectious Disease"/>
            <person name="Wu L."/>
            <person name="Ma J."/>
        </authorList>
    </citation>
    <scope>NUCLEOTIDE SEQUENCE [LARGE SCALE GENOMIC DNA]</scope>
    <source>
        <strain evidence="10">CCM 8980</strain>
    </source>
</reference>
<accession>A0ABW4CGS5</accession>
<dbReference type="RefSeq" id="WP_203626120.1">
    <property type="nucleotide sequence ID" value="NZ_BOLQ01000002.1"/>
</dbReference>
<dbReference type="EC" id="3.4.24.-" evidence="6"/>
<keyword evidence="4 6" id="KW-0862">Zinc</keyword>
<keyword evidence="3 6" id="KW-0378">Hydrolase</keyword>
<evidence type="ECO:0000256" key="1">
    <source>
        <dbReference type="ARBA" id="ARBA00022670"/>
    </source>
</evidence>
<comment type="cofactor">
    <cofactor evidence="6">
        <name>Zn(2+)</name>
        <dbReference type="ChEBI" id="CHEBI:29105"/>
    </cofactor>
    <text evidence="6">Binds 1 zinc ion.</text>
</comment>
<dbReference type="CDD" id="cd09608">
    <property type="entry name" value="M3B_PepF"/>
    <property type="match status" value="1"/>
</dbReference>
<comment type="function">
    <text evidence="6">Has oligopeptidase activity and degrades a variety of small bioactive peptides.</text>
</comment>
<dbReference type="Gene3D" id="1.10.1370.20">
    <property type="entry name" value="Oligoendopeptidase f, C-terminal domain"/>
    <property type="match status" value="1"/>
</dbReference>
<feature type="domain" description="Peptidase M3A/M3B catalytic" evidence="7">
    <location>
        <begin position="206"/>
        <end position="585"/>
    </location>
</feature>
<protein>
    <recommendedName>
        <fullName evidence="6">Oligopeptidase F</fullName>
        <ecNumber evidence="6">3.4.24.-</ecNumber>
    </recommendedName>
</protein>
<gene>
    <name evidence="9" type="primary">pepF</name>
    <name evidence="9" type="ORF">ACFQ4P_02775</name>
</gene>
<keyword evidence="1 6" id="KW-0645">Protease</keyword>